<dbReference type="NCBIfam" id="TIGR04508">
    <property type="entry name" value="queE_Cx14CxxC"/>
    <property type="match status" value="1"/>
</dbReference>
<keyword evidence="2 9" id="KW-0949">S-adenosyl-L-methionine</keyword>
<dbReference type="EC" id="4.3.99.3" evidence="9"/>
<dbReference type="InterPro" id="IPR024924">
    <property type="entry name" value="7-CO-7-deazaguanine_synth-like"/>
</dbReference>
<accession>A0ABT3QFT3</accession>
<gene>
    <name evidence="9 10" type="primary">queE</name>
    <name evidence="10" type="ORF">OQ497_09290</name>
</gene>
<keyword evidence="8 9" id="KW-0456">Lyase</keyword>
<feature type="binding site" evidence="9">
    <location>
        <position position="93"/>
    </location>
    <ligand>
        <name>substrate</name>
    </ligand>
</feature>
<dbReference type="PANTHER" id="PTHR42836">
    <property type="entry name" value="7-CARBOXY-7-DEAZAGUANINE SYNTHASE"/>
    <property type="match status" value="1"/>
</dbReference>
<feature type="binding site" evidence="9">
    <location>
        <position position="49"/>
    </location>
    <ligand>
        <name>[4Fe-4S] cluster</name>
        <dbReference type="ChEBI" id="CHEBI:49883"/>
        <note>4Fe-4S-S-AdoMet</note>
    </ligand>
</feature>
<feature type="binding site" evidence="9">
    <location>
        <position position="95"/>
    </location>
    <ligand>
        <name>S-adenosyl-L-methionine</name>
        <dbReference type="ChEBI" id="CHEBI:59789"/>
    </ligand>
</feature>
<keyword evidence="6 9" id="KW-0408">Iron</keyword>
<feature type="binding site" evidence="9">
    <location>
        <position position="46"/>
    </location>
    <ligand>
        <name>[4Fe-4S] cluster</name>
        <dbReference type="ChEBI" id="CHEBI:49883"/>
        <note>4Fe-4S-S-AdoMet</note>
    </ligand>
</feature>
<dbReference type="InterPro" id="IPR007197">
    <property type="entry name" value="rSAM"/>
</dbReference>
<sequence>MTYSVKEIFLTLQGEGGQAGRAAVFCRFTGCNLWSGRSEDREKAQCQFCDTDFIGTDGPGGGKFETAENLASAIALQWPADSDSYSHRLVVFTGGEPLLQLDDALISAMHKQGFSVAVESNGTIAAPETIDWVCISPKAGTDLVQTSGTELKLVYPQPGLDPASLTALDFKHFWLQPMDGANQQDNIQAAIRYCLQHPQWGLSLQTHKLTGIP</sequence>
<dbReference type="SFLD" id="SFLDF00376">
    <property type="entry name" value="7-carboxy-7-deazaguanine_synth"/>
    <property type="match status" value="1"/>
</dbReference>
<comment type="cofactor">
    <cofactor evidence="9">
        <name>S-adenosyl-L-methionine</name>
        <dbReference type="ChEBI" id="CHEBI:59789"/>
    </cofactor>
    <text evidence="9">Binds 1 S-adenosyl-L-methionine per subunit.</text>
</comment>
<evidence type="ECO:0000256" key="7">
    <source>
        <dbReference type="ARBA" id="ARBA00023014"/>
    </source>
</evidence>
<keyword evidence="1 9" id="KW-0004">4Fe-4S</keyword>
<evidence type="ECO:0000256" key="3">
    <source>
        <dbReference type="ARBA" id="ARBA00022723"/>
    </source>
</evidence>
<evidence type="ECO:0000256" key="6">
    <source>
        <dbReference type="ARBA" id="ARBA00023004"/>
    </source>
</evidence>
<reference evidence="10 11" key="1">
    <citation type="submission" date="2022-11" db="EMBL/GenBank/DDBJ databases">
        <title>Genome sequencing of Acetobacter type strain.</title>
        <authorList>
            <person name="Heo J."/>
            <person name="Lee D."/>
            <person name="Han B.-H."/>
            <person name="Hong S.-B."/>
            <person name="Kwon S.-W."/>
        </authorList>
    </citation>
    <scope>NUCLEOTIDE SEQUENCE [LARGE SCALE GENOMIC DNA]</scope>
    <source>
        <strain evidence="10 11">KACC 21253</strain>
    </source>
</reference>
<feature type="binding site" evidence="9">
    <location>
        <begin position="12"/>
        <end position="14"/>
    </location>
    <ligand>
        <name>substrate</name>
    </ligand>
</feature>
<feature type="binding site" evidence="9">
    <location>
        <begin position="136"/>
        <end position="138"/>
    </location>
    <ligand>
        <name>S-adenosyl-L-methionine</name>
        <dbReference type="ChEBI" id="CHEBI:59789"/>
    </ligand>
</feature>
<dbReference type="EMBL" id="JAPIUZ010000004">
    <property type="protein sequence ID" value="MCX2564152.1"/>
    <property type="molecule type" value="Genomic_DNA"/>
</dbReference>
<dbReference type="SFLD" id="SFLDS00029">
    <property type="entry name" value="Radical_SAM"/>
    <property type="match status" value="1"/>
</dbReference>
<keyword evidence="11" id="KW-1185">Reference proteome</keyword>
<evidence type="ECO:0000256" key="8">
    <source>
        <dbReference type="ARBA" id="ARBA00023239"/>
    </source>
</evidence>
<comment type="pathway">
    <text evidence="9">Purine metabolism; 7-cyano-7-deazaguanine biosynthesis.</text>
</comment>
<feature type="binding site" evidence="9">
    <location>
        <begin position="48"/>
        <end position="50"/>
    </location>
    <ligand>
        <name>S-adenosyl-L-methionine</name>
        <dbReference type="ChEBI" id="CHEBI:59789"/>
    </ligand>
</feature>
<dbReference type="RefSeq" id="WP_086635357.1">
    <property type="nucleotide sequence ID" value="NZ_JAERKY010000001.1"/>
</dbReference>
<dbReference type="HAMAP" id="MF_00917">
    <property type="entry name" value="QueE"/>
    <property type="match status" value="1"/>
</dbReference>
<comment type="cofactor">
    <cofactor evidence="9">
        <name>[4Fe-4S] cluster</name>
        <dbReference type="ChEBI" id="CHEBI:49883"/>
    </cofactor>
    <text evidence="9">Binds 1 [4Fe-4S] cluster. The cluster is coordinated with 3 cysteines and an exchangeable S-adenosyl-L-methionine.</text>
</comment>
<keyword evidence="5 9" id="KW-0460">Magnesium</keyword>
<name>A0ABT3QFT3_9PROT</name>
<feature type="binding site" evidence="9">
    <location>
        <position position="51"/>
    </location>
    <ligand>
        <name>Mg(2+)</name>
        <dbReference type="ChEBI" id="CHEBI:18420"/>
    </ligand>
</feature>
<evidence type="ECO:0000256" key="5">
    <source>
        <dbReference type="ARBA" id="ARBA00022842"/>
    </source>
</evidence>
<dbReference type="Proteomes" id="UP001301152">
    <property type="component" value="Unassembled WGS sequence"/>
</dbReference>
<evidence type="ECO:0000256" key="2">
    <source>
        <dbReference type="ARBA" id="ARBA00022691"/>
    </source>
</evidence>
<comment type="function">
    <text evidence="9">Catalyzes the complex heterocyclic radical-mediated conversion of 6-carboxy-5,6,7,8-tetrahydropterin (CPH4) to 7-carboxy-7-deazaguanine (CDG), a step common to the biosynthetic pathways of all 7-deazapurine-containing compounds.</text>
</comment>
<feature type="binding site" evidence="9">
    <location>
        <position position="213"/>
    </location>
    <ligand>
        <name>substrate</name>
    </ligand>
</feature>
<comment type="subunit">
    <text evidence="9">Homodimer.</text>
</comment>
<dbReference type="PANTHER" id="PTHR42836:SF1">
    <property type="entry name" value="7-CARBOXY-7-DEAZAGUANINE SYNTHASE"/>
    <property type="match status" value="1"/>
</dbReference>
<dbReference type="GO" id="GO:0016829">
    <property type="term" value="F:lyase activity"/>
    <property type="evidence" value="ECO:0007669"/>
    <property type="project" value="UniProtKB-KW"/>
</dbReference>
<evidence type="ECO:0000313" key="10">
    <source>
        <dbReference type="EMBL" id="MCX2564152.1"/>
    </source>
</evidence>
<feature type="binding site" evidence="9">
    <location>
        <position position="27"/>
    </location>
    <ligand>
        <name>substrate</name>
    </ligand>
</feature>
<comment type="similarity">
    <text evidence="9">Belongs to the radical SAM superfamily. 7-carboxy-7-deazaguanine synthase family.</text>
</comment>
<dbReference type="CDD" id="cd01335">
    <property type="entry name" value="Radical_SAM"/>
    <property type="match status" value="1"/>
</dbReference>
<feature type="binding site" evidence="9">
    <location>
        <position position="31"/>
    </location>
    <ligand>
        <name>[4Fe-4S] cluster</name>
        <dbReference type="ChEBI" id="CHEBI:49883"/>
        <note>4Fe-4S-S-AdoMet</note>
    </ligand>
</feature>
<proteinExistence type="inferred from homology"/>
<dbReference type="SUPFAM" id="SSF102114">
    <property type="entry name" value="Radical SAM enzymes"/>
    <property type="match status" value="1"/>
</dbReference>
<evidence type="ECO:0000313" key="11">
    <source>
        <dbReference type="Proteomes" id="UP001301152"/>
    </source>
</evidence>
<dbReference type="InterPro" id="IPR030977">
    <property type="entry name" value="QueE_Cx14CxxC"/>
</dbReference>
<dbReference type="Gene3D" id="3.20.20.70">
    <property type="entry name" value="Aldolase class I"/>
    <property type="match status" value="1"/>
</dbReference>
<keyword evidence="7 9" id="KW-0411">Iron-sulfur</keyword>
<evidence type="ECO:0000256" key="9">
    <source>
        <dbReference type="HAMAP-Rule" id="MF_00917"/>
    </source>
</evidence>
<comment type="cofactor">
    <cofactor evidence="9">
        <name>Mg(2+)</name>
        <dbReference type="ChEBI" id="CHEBI:18420"/>
    </cofactor>
</comment>
<keyword evidence="4 9" id="KW-0671">Queuosine biosynthesis</keyword>
<organism evidence="10 11">
    <name type="scientific">Acetobacter thailandicus</name>
    <dbReference type="NCBI Taxonomy" id="1502842"/>
    <lineage>
        <taxon>Bacteria</taxon>
        <taxon>Pseudomonadati</taxon>
        <taxon>Pseudomonadota</taxon>
        <taxon>Alphaproteobacteria</taxon>
        <taxon>Acetobacterales</taxon>
        <taxon>Acetobacteraceae</taxon>
        <taxon>Acetobacter</taxon>
    </lineage>
</organism>
<evidence type="ECO:0000256" key="4">
    <source>
        <dbReference type="ARBA" id="ARBA00022785"/>
    </source>
</evidence>
<comment type="catalytic activity">
    <reaction evidence="9">
        <text>6-carboxy-5,6,7,8-tetrahydropterin + H(+) = 7-carboxy-7-carbaguanine + NH4(+)</text>
        <dbReference type="Rhea" id="RHEA:27974"/>
        <dbReference type="ChEBI" id="CHEBI:15378"/>
        <dbReference type="ChEBI" id="CHEBI:28938"/>
        <dbReference type="ChEBI" id="CHEBI:61032"/>
        <dbReference type="ChEBI" id="CHEBI:61036"/>
        <dbReference type="EC" id="4.3.99.3"/>
    </reaction>
</comment>
<evidence type="ECO:0000256" key="1">
    <source>
        <dbReference type="ARBA" id="ARBA00022485"/>
    </source>
</evidence>
<comment type="caution">
    <text evidence="10">The sequence shown here is derived from an EMBL/GenBank/DDBJ whole genome shotgun (WGS) entry which is preliminary data.</text>
</comment>
<feature type="binding site" evidence="9">
    <location>
        <begin position="176"/>
        <end position="179"/>
    </location>
    <ligand>
        <name>S-adenosyl-L-methionine</name>
        <dbReference type="ChEBI" id="CHEBI:59789"/>
    </ligand>
</feature>
<dbReference type="InterPro" id="IPR013785">
    <property type="entry name" value="Aldolase_TIM"/>
</dbReference>
<keyword evidence="3 9" id="KW-0479">Metal-binding</keyword>
<protein>
    <recommendedName>
        <fullName evidence="9">7-carboxy-7-deazaguanine synthase</fullName>
        <shortName evidence="9">CDG synthase</shortName>
        <ecNumber evidence="9">4.3.99.3</ecNumber>
    </recommendedName>
    <alternativeName>
        <fullName evidence="9">Queuosine biosynthesis protein QueE</fullName>
    </alternativeName>
</protein>
<dbReference type="InterPro" id="IPR058240">
    <property type="entry name" value="rSAM_sf"/>
</dbReference>